<dbReference type="AlphaFoldDB" id="A0AAV4XLW5"/>
<evidence type="ECO:0000313" key="2">
    <source>
        <dbReference type="Proteomes" id="UP001054945"/>
    </source>
</evidence>
<gene>
    <name evidence="1" type="ORF">CEXT_339631</name>
</gene>
<reference evidence="1 2" key="1">
    <citation type="submission" date="2021-06" db="EMBL/GenBank/DDBJ databases">
        <title>Caerostris extrusa draft genome.</title>
        <authorList>
            <person name="Kono N."/>
            <person name="Arakawa K."/>
        </authorList>
    </citation>
    <scope>NUCLEOTIDE SEQUENCE [LARGE SCALE GENOMIC DNA]</scope>
</reference>
<protein>
    <submittedName>
        <fullName evidence="1">Uncharacterized protein</fullName>
    </submittedName>
</protein>
<evidence type="ECO:0000313" key="1">
    <source>
        <dbReference type="EMBL" id="GIY96070.1"/>
    </source>
</evidence>
<accession>A0AAV4XLW5</accession>
<dbReference type="EMBL" id="BPLR01000614">
    <property type="protein sequence ID" value="GIY96070.1"/>
    <property type="molecule type" value="Genomic_DNA"/>
</dbReference>
<keyword evidence="2" id="KW-1185">Reference proteome</keyword>
<sequence>MSFFPAPKLSCAKSPGCKTGIPLHTAAIGTAEFGSENKSVVPEDAVPPEGWVHHVSIMFEHYEIRKINTGVLMSD</sequence>
<proteinExistence type="predicted"/>
<comment type="caution">
    <text evidence="1">The sequence shown here is derived from an EMBL/GenBank/DDBJ whole genome shotgun (WGS) entry which is preliminary data.</text>
</comment>
<dbReference type="Proteomes" id="UP001054945">
    <property type="component" value="Unassembled WGS sequence"/>
</dbReference>
<organism evidence="1 2">
    <name type="scientific">Caerostris extrusa</name>
    <name type="common">Bark spider</name>
    <name type="synonym">Caerostris bankana</name>
    <dbReference type="NCBI Taxonomy" id="172846"/>
    <lineage>
        <taxon>Eukaryota</taxon>
        <taxon>Metazoa</taxon>
        <taxon>Ecdysozoa</taxon>
        <taxon>Arthropoda</taxon>
        <taxon>Chelicerata</taxon>
        <taxon>Arachnida</taxon>
        <taxon>Araneae</taxon>
        <taxon>Araneomorphae</taxon>
        <taxon>Entelegynae</taxon>
        <taxon>Araneoidea</taxon>
        <taxon>Araneidae</taxon>
        <taxon>Caerostris</taxon>
    </lineage>
</organism>
<name>A0AAV4XLW5_CAEEX</name>